<feature type="domain" description="N-acetyltransferase" evidence="1">
    <location>
        <begin position="5"/>
        <end position="160"/>
    </location>
</feature>
<evidence type="ECO:0000313" key="3">
    <source>
        <dbReference type="Proteomes" id="UP000198725"/>
    </source>
</evidence>
<dbReference type="PANTHER" id="PTHR43305:SF1">
    <property type="entry name" value="FAMILY N-ACETYLTRANSFERASE, PUTATIVE (AFU_ORTHOLOGUE AFUA_2G01380)-RELATED"/>
    <property type="match status" value="1"/>
</dbReference>
<accession>A0A1I3XUT5</accession>
<dbReference type="PANTHER" id="PTHR43305">
    <property type="entry name" value="FAMILY N-ACETYLTRANSFERASE, PUTATIVE (AFU_ORTHOLOGUE AFUA_2G01380)-RELATED"/>
    <property type="match status" value="1"/>
</dbReference>
<evidence type="ECO:0000313" key="2">
    <source>
        <dbReference type="EMBL" id="SFK22821.1"/>
    </source>
</evidence>
<dbReference type="Gene3D" id="3.40.630.30">
    <property type="match status" value="1"/>
</dbReference>
<dbReference type="Proteomes" id="UP000198725">
    <property type="component" value="Unassembled WGS sequence"/>
</dbReference>
<gene>
    <name evidence="2" type="ORF">SAMN05192579_101149</name>
</gene>
<dbReference type="AlphaFoldDB" id="A0A1I3XUT5"/>
<dbReference type="InterPro" id="IPR000182">
    <property type="entry name" value="GNAT_dom"/>
</dbReference>
<dbReference type="EMBL" id="FOSR01000001">
    <property type="protein sequence ID" value="SFK22821.1"/>
    <property type="molecule type" value="Genomic_DNA"/>
</dbReference>
<dbReference type="PROSITE" id="PS51186">
    <property type="entry name" value="GNAT"/>
    <property type="match status" value="1"/>
</dbReference>
<organism evidence="2 3">
    <name type="scientific">Rhodanobacter glycinis</name>
    <dbReference type="NCBI Taxonomy" id="582702"/>
    <lineage>
        <taxon>Bacteria</taxon>
        <taxon>Pseudomonadati</taxon>
        <taxon>Pseudomonadota</taxon>
        <taxon>Gammaproteobacteria</taxon>
        <taxon>Lysobacterales</taxon>
        <taxon>Rhodanobacteraceae</taxon>
        <taxon>Rhodanobacter</taxon>
    </lineage>
</organism>
<dbReference type="InterPro" id="IPR016181">
    <property type="entry name" value="Acyl_CoA_acyltransferase"/>
</dbReference>
<protein>
    <submittedName>
        <fullName evidence="2">Acetyltransferase (GNAT) family protein</fullName>
    </submittedName>
</protein>
<keyword evidence="3" id="KW-1185">Reference proteome</keyword>
<evidence type="ECO:0000259" key="1">
    <source>
        <dbReference type="PROSITE" id="PS51186"/>
    </source>
</evidence>
<sequence>MSASTTIAPAHFPEGADVVRRLFEEYIDSLGIDLSFQDVAAELAGLPGKYASPHGVVLLARDDAGMPLGCVALRPWTQPGTGEIKRLYVRPAARGQALGRRLAEAVIDGARRAGYTRLVLDTLASMRPALRVYDALGFQRVPAYYANPLPDTVYLALDLSPARA</sequence>
<dbReference type="Pfam" id="PF00583">
    <property type="entry name" value="Acetyltransf_1"/>
    <property type="match status" value="1"/>
</dbReference>
<dbReference type="GO" id="GO:0016747">
    <property type="term" value="F:acyltransferase activity, transferring groups other than amino-acyl groups"/>
    <property type="evidence" value="ECO:0007669"/>
    <property type="project" value="InterPro"/>
</dbReference>
<name>A0A1I3XUT5_9GAMM</name>
<keyword evidence="2" id="KW-0808">Transferase</keyword>
<dbReference type="CDD" id="cd04301">
    <property type="entry name" value="NAT_SF"/>
    <property type="match status" value="1"/>
</dbReference>
<dbReference type="InterPro" id="IPR052777">
    <property type="entry name" value="Acetyltransferase_Enz"/>
</dbReference>
<reference evidence="3" key="1">
    <citation type="submission" date="2016-10" db="EMBL/GenBank/DDBJ databases">
        <authorList>
            <person name="Varghese N."/>
            <person name="Submissions S."/>
        </authorList>
    </citation>
    <scope>NUCLEOTIDE SEQUENCE [LARGE SCALE GENOMIC DNA]</scope>
    <source>
        <strain evidence="3">MO64</strain>
    </source>
</reference>
<dbReference type="RefSeq" id="WP_092700462.1">
    <property type="nucleotide sequence ID" value="NZ_FOSR01000001.1"/>
</dbReference>
<dbReference type="SUPFAM" id="SSF55729">
    <property type="entry name" value="Acyl-CoA N-acyltransferases (Nat)"/>
    <property type="match status" value="1"/>
</dbReference>
<proteinExistence type="predicted"/>